<comment type="miscellaneous">
    <text evidence="15">In the RecBCD complex, RecB has a slow 3'-5' helicase, an exonuclease activity and loads RecA onto ssDNA, RecD has a fast 5'-3' helicase activity, while RecC stimulates the ATPase and processivity of the RecB helicase and contributes to recognition of the Chi site.</text>
</comment>
<dbReference type="InterPro" id="IPR038726">
    <property type="entry name" value="PDDEXK_AddAB-type"/>
</dbReference>
<dbReference type="PROSITE" id="PS51198">
    <property type="entry name" value="UVRD_HELICASE_ATP_BIND"/>
    <property type="match status" value="1"/>
</dbReference>
<feature type="region of interest" description="Disordered" evidence="17">
    <location>
        <begin position="903"/>
        <end position="927"/>
    </location>
</feature>
<gene>
    <name evidence="15 20" type="primary">recB</name>
    <name evidence="20" type="ORF">AACH10_17125</name>
</gene>
<dbReference type="CDD" id="cd22352">
    <property type="entry name" value="RecB_C-like"/>
    <property type="match status" value="1"/>
</dbReference>
<dbReference type="InterPro" id="IPR011604">
    <property type="entry name" value="PDDEXK-like_dom_sf"/>
</dbReference>
<dbReference type="InterPro" id="IPR027417">
    <property type="entry name" value="P-loop_NTPase"/>
</dbReference>
<dbReference type="NCBIfam" id="TIGR00609">
    <property type="entry name" value="recB"/>
    <property type="match status" value="1"/>
</dbReference>
<keyword evidence="8 15" id="KW-0067">ATP-binding</keyword>
<evidence type="ECO:0000256" key="6">
    <source>
        <dbReference type="ARBA" id="ARBA00022806"/>
    </source>
</evidence>
<comment type="catalytic activity">
    <reaction evidence="14 15">
        <text>ATP + H2O = ADP + phosphate + H(+)</text>
        <dbReference type="Rhea" id="RHEA:13065"/>
        <dbReference type="ChEBI" id="CHEBI:15377"/>
        <dbReference type="ChEBI" id="CHEBI:15378"/>
        <dbReference type="ChEBI" id="CHEBI:30616"/>
        <dbReference type="ChEBI" id="CHEBI:43474"/>
        <dbReference type="ChEBI" id="CHEBI:456216"/>
        <dbReference type="EC" id="5.6.2.4"/>
    </reaction>
</comment>
<evidence type="ECO:0000256" key="12">
    <source>
        <dbReference type="ARBA" id="ARBA00023235"/>
    </source>
</evidence>
<dbReference type="InterPro" id="IPR014016">
    <property type="entry name" value="UvrD-like_ATP-bd"/>
</dbReference>
<comment type="catalytic activity">
    <reaction evidence="13 15">
        <text>Couples ATP hydrolysis with the unwinding of duplex DNA by translocating in the 3'-5' direction.</text>
        <dbReference type="EC" id="5.6.2.4"/>
    </reaction>
</comment>
<keyword evidence="10 15" id="KW-0238">DNA-binding</keyword>
<evidence type="ECO:0000313" key="20">
    <source>
        <dbReference type="EMBL" id="MEK8051977.1"/>
    </source>
</evidence>
<feature type="region of interest" description="Nuclease activity, interacts with RecD and RecA" evidence="15">
    <location>
        <begin position="931"/>
        <end position="1260"/>
    </location>
</feature>
<comment type="caution">
    <text evidence="20">The sequence shown here is derived from an EMBL/GenBank/DDBJ whole genome shotgun (WGS) entry which is preliminary data.</text>
</comment>
<keyword evidence="1 15" id="KW-0540">Nuclease</keyword>
<sequence>MSTPILQPLSFPLRGSRLIEASAGTGKTFTIAALYLRLVLGHGGAGPEGCGFTRPLVPPEILVVTFTEAATQELRDRIRARLAEAAVAFLADPATVPDQPPGRDLLHDLRASYPPEQWPACARTLRLAAEWMDEAAVSTIHGWCYRMLREHAFDSGSLFTQTLETDQRELLAEALRDYWRSFFTPLPAEDAAQVQAWWPTPDALRAEVQPLLAASAALGPGEPPAQALGQARAAQQQALAELKAPWPAWVAELRALLDAAVAAKQVDGRKLQARFYMPWLEALATWAGSEALRPALDNTSTAWTRLTPEGLSEAWKVGNAPDHPALHALPALRGLLDAMPTGREDVLRHAAAWTAQRLHSEQAQRALMGFDELLTRLDAALQGPNGARLAQRIRTQFPVALIDEFQDTDPVQYRIVDAIYRVAGNEASTALVLIGDPKQAIYAFRGADIHTYLAARRDTGDRHATLGTNFRSSQAMVAAVNRVFQQAEDRPGAGAFGFRQGADNPLPFQPVGARGRGERWWRGGAEAPALVLWQVPPGQGGAALSGKDYVALASEAAASEIVRLLAEGQSGRAGFAEDDALHPVQPGDIAVLVNNGREAAAVQGALRQCGVRSVYLSDKGSVFDSAVAADLQRWLAACAEPDDDRTLRAALGSATLGLAWAELDRLNHDELAWEARVLQFRGYRTMWRRQGVLPMLRHLLHDFAVPQRLLAAPDGQGERLLTDLLHLAELLQHAAARLDGEHALMRHLAEQRAAATGDSDARKLRLESDAALVKVVTVHKSKGLEYPLVFLPFACAFRAIKRDDTPLQWHDDAGQPVVALRADADGLARADQERLGEDLRKLYVALTRARHATWVGMAPLKDLQRSAFGTLLAGGEALPPEALGPALQALAQGCAAVAVQPLPPADDTRHRGTQGALDWAPQPAPPTPRERWWIASYTALRAAPVTVEGATADAAAQAASAASPTPASAAEETFAEALAEQVLTAGGEAADGERGPAARLPVAAASQGTLHAFPRGAEAGSFLHGVLEWAGAQGFAHAAQQPAACAEALARRCASGPWRGWAEPLTRWLSGWLTTPLQLDALVPGATPLAPADLAPTQMQVELEFWFAAQRVDTAALDALVTRHTLGGAPRPPLAAQQLNGMLKGFIDWVFEHQGRWYVADHKSNWLGPRDADYTPEALRSAVLHHRYELQYALYLLALHRLLKCRLPGYDYEQHIGGAVYLFLRGHAAPGQGLHLDRPPRELIEAMDALFDGASDGVPD</sequence>
<dbReference type="SUPFAM" id="SSF52540">
    <property type="entry name" value="P-loop containing nucleoside triphosphate hydrolases"/>
    <property type="match status" value="1"/>
</dbReference>
<dbReference type="Pfam" id="PF13361">
    <property type="entry name" value="UvrD_C"/>
    <property type="match status" value="1"/>
</dbReference>
<feature type="domain" description="UvrD-like helicase C-terminal" evidence="19">
    <location>
        <begin position="474"/>
        <end position="783"/>
    </location>
</feature>
<keyword evidence="3 15" id="KW-0547">Nucleotide-binding</keyword>
<evidence type="ECO:0000256" key="11">
    <source>
        <dbReference type="ARBA" id="ARBA00023204"/>
    </source>
</evidence>
<dbReference type="PROSITE" id="PS51217">
    <property type="entry name" value="UVRD_HELICASE_CTER"/>
    <property type="match status" value="1"/>
</dbReference>
<evidence type="ECO:0000256" key="16">
    <source>
        <dbReference type="PROSITE-ProRule" id="PRU00560"/>
    </source>
</evidence>
<comment type="cofactor">
    <cofactor evidence="15">
        <name>Mg(2+)</name>
        <dbReference type="ChEBI" id="CHEBI:18420"/>
    </cofactor>
    <text evidence="15">Binds 1 Mg(2+) ion per subunit.</text>
</comment>
<comment type="similarity">
    <text evidence="15">Belongs to the helicase family. UvrD subfamily.</text>
</comment>
<feature type="binding site" evidence="16">
    <location>
        <begin position="21"/>
        <end position="28"/>
    </location>
    <ligand>
        <name>ATP</name>
        <dbReference type="ChEBI" id="CHEBI:30616"/>
    </ligand>
</feature>
<dbReference type="EC" id="3.1.11.5" evidence="15"/>
<evidence type="ECO:0000256" key="9">
    <source>
        <dbReference type="ARBA" id="ARBA00022842"/>
    </source>
</evidence>
<keyword evidence="21" id="KW-1185">Reference proteome</keyword>
<dbReference type="EMBL" id="JBBUTH010000008">
    <property type="protein sequence ID" value="MEK8051977.1"/>
    <property type="molecule type" value="Genomic_DNA"/>
</dbReference>
<dbReference type="GO" id="GO:0008854">
    <property type="term" value="F:exodeoxyribonuclease V activity"/>
    <property type="evidence" value="ECO:0007669"/>
    <property type="project" value="UniProtKB-EC"/>
</dbReference>
<evidence type="ECO:0000256" key="13">
    <source>
        <dbReference type="ARBA" id="ARBA00034617"/>
    </source>
</evidence>
<dbReference type="Proteomes" id="UP001365405">
    <property type="component" value="Unassembled WGS sequence"/>
</dbReference>
<protein>
    <recommendedName>
        <fullName evidence="15">RecBCD enzyme subunit RecB</fullName>
        <ecNumber evidence="15">3.1.11.5</ecNumber>
        <ecNumber evidence="15">5.6.2.4</ecNumber>
    </recommendedName>
    <alternativeName>
        <fullName evidence="15">DNA 3'-5' helicase subunit RecB</fullName>
    </alternativeName>
    <alternativeName>
        <fullName evidence="15">Exonuclease V subunit RecB</fullName>
        <shortName evidence="15">ExoV subunit RecB</shortName>
    </alternativeName>
    <alternativeName>
        <fullName evidence="15">Helicase/nuclease RecBCD subunit RecB</fullName>
    </alternativeName>
</protein>
<comment type="domain">
    <text evidence="15">The C-terminal domain has nuclease activity and interacts with RecD. It interacts with RecA, facilitating its loading onto ssDNA.</text>
</comment>
<dbReference type="PANTHER" id="PTHR11070">
    <property type="entry name" value="UVRD / RECB / PCRA DNA HELICASE FAMILY MEMBER"/>
    <property type="match status" value="1"/>
</dbReference>
<dbReference type="HAMAP" id="MF_01485">
    <property type="entry name" value="RecB"/>
    <property type="match status" value="1"/>
</dbReference>
<dbReference type="InterPro" id="IPR014017">
    <property type="entry name" value="DNA_helicase_UvrD-like_C"/>
</dbReference>
<evidence type="ECO:0000313" key="21">
    <source>
        <dbReference type="Proteomes" id="UP001365405"/>
    </source>
</evidence>
<dbReference type="InterPro" id="IPR000212">
    <property type="entry name" value="DNA_helicase_UvrD/REP"/>
</dbReference>
<dbReference type="EC" id="5.6.2.4" evidence="15"/>
<feature type="binding site" evidence="15">
    <location>
        <position position="1024"/>
    </location>
    <ligand>
        <name>Mg(2+)</name>
        <dbReference type="ChEBI" id="CHEBI:18420"/>
    </ligand>
</feature>
<evidence type="ECO:0000256" key="5">
    <source>
        <dbReference type="ARBA" id="ARBA00022801"/>
    </source>
</evidence>
<dbReference type="PANTHER" id="PTHR11070:SF23">
    <property type="entry name" value="RECBCD ENZYME SUBUNIT RECB"/>
    <property type="match status" value="1"/>
</dbReference>
<evidence type="ECO:0000259" key="19">
    <source>
        <dbReference type="PROSITE" id="PS51217"/>
    </source>
</evidence>
<dbReference type="InterPro" id="IPR004586">
    <property type="entry name" value="RecB"/>
</dbReference>
<keyword evidence="9 15" id="KW-0460">Magnesium</keyword>
<feature type="binding site" evidence="15">
    <location>
        <position position="1161"/>
    </location>
    <ligand>
        <name>Mg(2+)</name>
        <dbReference type="ChEBI" id="CHEBI:18420"/>
    </ligand>
</feature>
<evidence type="ECO:0000256" key="4">
    <source>
        <dbReference type="ARBA" id="ARBA00022763"/>
    </source>
</evidence>
<keyword evidence="5 15" id="KW-0378">Hydrolase</keyword>
<dbReference type="Gene3D" id="3.40.50.300">
    <property type="entry name" value="P-loop containing nucleotide triphosphate hydrolases"/>
    <property type="match status" value="2"/>
</dbReference>
<comment type="catalytic activity">
    <reaction evidence="15">
        <text>Exonucleolytic cleavage (in the presence of ATP) in either 5'- to 3'- or 3'- to 5'-direction to yield 5'-phosphooligonucleotides.</text>
        <dbReference type="EC" id="3.1.11.5"/>
    </reaction>
</comment>
<evidence type="ECO:0000256" key="7">
    <source>
        <dbReference type="ARBA" id="ARBA00022839"/>
    </source>
</evidence>
<accession>A0ABU9CN39</accession>
<comment type="subunit">
    <text evidence="15">Heterotrimer of RecB, RecC and RecD. All subunits contribute to DNA-binding. Interacts with RecA.</text>
</comment>
<reference evidence="20 21" key="1">
    <citation type="submission" date="2024-04" db="EMBL/GenBank/DDBJ databases">
        <title>Novel species of the genus Ideonella isolated from streams.</title>
        <authorList>
            <person name="Lu H."/>
        </authorList>
    </citation>
    <scope>NUCLEOTIDE SEQUENCE [LARGE SCALE GENOMIC DNA]</scope>
    <source>
        <strain evidence="20 21">DXS22W</strain>
    </source>
</reference>
<evidence type="ECO:0000256" key="1">
    <source>
        <dbReference type="ARBA" id="ARBA00022722"/>
    </source>
</evidence>
<evidence type="ECO:0000256" key="8">
    <source>
        <dbReference type="ARBA" id="ARBA00022840"/>
    </source>
</evidence>
<dbReference type="SUPFAM" id="SSF52980">
    <property type="entry name" value="Restriction endonuclease-like"/>
    <property type="match status" value="1"/>
</dbReference>
<feature type="domain" description="UvrD-like helicase ATP-binding" evidence="18">
    <location>
        <begin position="1"/>
        <end position="473"/>
    </location>
</feature>
<dbReference type="Pfam" id="PF00580">
    <property type="entry name" value="UvrD-helicase"/>
    <property type="match status" value="1"/>
</dbReference>
<dbReference type="RefSeq" id="WP_341411669.1">
    <property type="nucleotide sequence ID" value="NZ_JBBUTH010000008.1"/>
</dbReference>
<keyword evidence="2 15" id="KW-0479">Metal-binding</keyword>
<dbReference type="InterPro" id="IPR011335">
    <property type="entry name" value="Restrct_endonuc-II-like"/>
</dbReference>
<evidence type="ECO:0000256" key="14">
    <source>
        <dbReference type="ARBA" id="ARBA00048988"/>
    </source>
</evidence>
<keyword evidence="11 15" id="KW-0234">DNA repair</keyword>
<evidence type="ECO:0000256" key="17">
    <source>
        <dbReference type="SAM" id="MobiDB-lite"/>
    </source>
</evidence>
<dbReference type="Gene3D" id="3.90.320.10">
    <property type="match status" value="1"/>
</dbReference>
<dbReference type="Pfam" id="PF12705">
    <property type="entry name" value="PDDEXK_1"/>
    <property type="match status" value="1"/>
</dbReference>
<proteinExistence type="inferred from homology"/>
<evidence type="ECO:0000256" key="10">
    <source>
        <dbReference type="ARBA" id="ARBA00023125"/>
    </source>
</evidence>
<keyword evidence="7 15" id="KW-0269">Exonuclease</keyword>
<keyword evidence="12 15" id="KW-0413">Isomerase</keyword>
<evidence type="ECO:0000256" key="3">
    <source>
        <dbReference type="ARBA" id="ARBA00022741"/>
    </source>
</evidence>
<feature type="active site" description="For nuclease activity" evidence="15">
    <location>
        <position position="1161"/>
    </location>
</feature>
<evidence type="ECO:0000256" key="2">
    <source>
        <dbReference type="ARBA" id="ARBA00022723"/>
    </source>
</evidence>
<dbReference type="Gene3D" id="1.10.486.10">
    <property type="entry name" value="PCRA, domain 4"/>
    <property type="match status" value="1"/>
</dbReference>
<comment type="domain">
    <text evidence="15">The N-terminal DNA-binding domain is a ssDNA-dependent ATPase and has ATP-dependent 3'-5' helicase function. This domain interacts with RecC.</text>
</comment>
<organism evidence="20 21">
    <name type="scientific">Pseudaquabacterium inlustre</name>
    <dbReference type="NCBI Taxonomy" id="2984192"/>
    <lineage>
        <taxon>Bacteria</taxon>
        <taxon>Pseudomonadati</taxon>
        <taxon>Pseudomonadota</taxon>
        <taxon>Betaproteobacteria</taxon>
        <taxon>Burkholderiales</taxon>
        <taxon>Sphaerotilaceae</taxon>
        <taxon>Pseudaquabacterium</taxon>
    </lineage>
</organism>
<evidence type="ECO:0000256" key="15">
    <source>
        <dbReference type="HAMAP-Rule" id="MF_01485"/>
    </source>
</evidence>
<feature type="binding site" evidence="15">
    <location>
        <position position="1148"/>
    </location>
    <ligand>
        <name>Mg(2+)</name>
        <dbReference type="ChEBI" id="CHEBI:18420"/>
    </ligand>
</feature>
<keyword evidence="4 15" id="KW-0227">DNA damage</keyword>
<dbReference type="Gene3D" id="1.10.3170.10">
    <property type="entry name" value="Recbcd, chain B, domain 2"/>
    <property type="match status" value="1"/>
</dbReference>
<comment type="function">
    <text evidence="15">A helicase/nuclease that prepares dsDNA breaks (DSB) for recombinational DNA repair. Binds to DSBs and unwinds DNA via a highly rapid and processive ATP-dependent bidirectional helicase activity. Unwinds dsDNA until it encounters a Chi (crossover hotspot instigator) sequence from the 3' direction. Cuts ssDNA a few nucleotides 3' to the Chi site. The properties and activities of the enzyme are changed at Chi. The Chi-altered holoenzyme produces a long 3'-ssDNA overhang and facilitates RecA-binding to the ssDNA for homologous DNA recombination and repair. Holoenzyme degrades any linearized DNA that is unable to undergo homologous recombination. In the holoenzyme this subunit contributes ATPase, 3'-5' helicase, exonuclease activity and loads RecA onto ssDNA.</text>
</comment>
<name>A0ABU9CN39_9BURK</name>
<evidence type="ECO:0000259" key="18">
    <source>
        <dbReference type="PROSITE" id="PS51198"/>
    </source>
</evidence>
<feature type="region of interest" description="DNA-binding and helicase activity, interacts with RecC" evidence="15">
    <location>
        <begin position="1"/>
        <end position="888"/>
    </location>
</feature>
<keyword evidence="6 15" id="KW-0347">Helicase</keyword>